<evidence type="ECO:0000313" key="2">
    <source>
        <dbReference type="Proteomes" id="UP001207468"/>
    </source>
</evidence>
<gene>
    <name evidence="1" type="ORF">F5148DRAFT_1277471</name>
</gene>
<keyword evidence="2" id="KW-1185">Reference proteome</keyword>
<evidence type="ECO:0000313" key="1">
    <source>
        <dbReference type="EMBL" id="KAI9453289.1"/>
    </source>
</evidence>
<name>A0ACC0TY48_9AGAM</name>
<organism evidence="1 2">
    <name type="scientific">Russula earlei</name>
    <dbReference type="NCBI Taxonomy" id="71964"/>
    <lineage>
        <taxon>Eukaryota</taxon>
        <taxon>Fungi</taxon>
        <taxon>Dikarya</taxon>
        <taxon>Basidiomycota</taxon>
        <taxon>Agaricomycotina</taxon>
        <taxon>Agaricomycetes</taxon>
        <taxon>Russulales</taxon>
        <taxon>Russulaceae</taxon>
        <taxon>Russula</taxon>
    </lineage>
</organism>
<dbReference type="Proteomes" id="UP001207468">
    <property type="component" value="Unassembled WGS sequence"/>
</dbReference>
<dbReference type="EMBL" id="JAGFNK010000310">
    <property type="protein sequence ID" value="KAI9453289.1"/>
    <property type="molecule type" value="Genomic_DNA"/>
</dbReference>
<comment type="caution">
    <text evidence="1">The sequence shown here is derived from an EMBL/GenBank/DDBJ whole genome shotgun (WGS) entry which is preliminary data.</text>
</comment>
<proteinExistence type="predicted"/>
<protein>
    <submittedName>
        <fullName evidence="1">Small G-protein GPA3</fullName>
    </submittedName>
</protein>
<sequence length="180" mass="20812">MKVRRSTFTFSVLCSERVPPSLQANSEFMVNRAKFRKWIHLFEGVTSIMFFASLSDYDEPGASSRSPRTRLIESLNLFEAIVNSHWFLRTSIILFWTGIDEFRTKLHEVPLVEYFPEYMGGTDADEGARCIRVRFLEVNRARLPVYSHIADVSNMLGIRLVVAAVRDTVFRNTLRTLDLL</sequence>
<reference evidence="1" key="1">
    <citation type="submission" date="2021-03" db="EMBL/GenBank/DDBJ databases">
        <title>Evolutionary priming and transition to the ectomycorrhizal habit in an iconic lineage of mushroom-forming fungi: is preadaptation a requirement?</title>
        <authorList>
            <consortium name="DOE Joint Genome Institute"/>
            <person name="Looney B.P."/>
            <person name="Miyauchi S."/>
            <person name="Morin E."/>
            <person name="Drula E."/>
            <person name="Courty P.E."/>
            <person name="Chicoki N."/>
            <person name="Fauchery L."/>
            <person name="Kohler A."/>
            <person name="Kuo A."/>
            <person name="LaButti K."/>
            <person name="Pangilinan J."/>
            <person name="Lipzen A."/>
            <person name="Riley R."/>
            <person name="Andreopoulos W."/>
            <person name="He G."/>
            <person name="Johnson J."/>
            <person name="Barry K.W."/>
            <person name="Grigoriev I.V."/>
            <person name="Nagy L."/>
            <person name="Hibbett D."/>
            <person name="Henrissat B."/>
            <person name="Matheny P.B."/>
            <person name="Labbe J."/>
            <person name="Martin A.F."/>
        </authorList>
    </citation>
    <scope>NUCLEOTIDE SEQUENCE</scope>
    <source>
        <strain evidence="1">BPL698</strain>
    </source>
</reference>
<accession>A0ACC0TY48</accession>